<keyword evidence="9" id="KW-1185">Reference proteome</keyword>
<dbReference type="Proteomes" id="UP000516105">
    <property type="component" value="Chromosome"/>
</dbReference>
<comment type="subcellular location">
    <subcellularLocation>
        <location evidence="1">Membrane</location>
        <topology evidence="1">Single-pass membrane protein</topology>
    </subcellularLocation>
</comment>
<keyword evidence="3 6" id="KW-1133">Transmembrane helix</keyword>
<dbReference type="PROSITE" id="PS52015">
    <property type="entry name" value="TONB_CTD"/>
    <property type="match status" value="1"/>
</dbReference>
<dbReference type="RefSeq" id="WP_187708478.1">
    <property type="nucleotide sequence ID" value="NZ_CP060782.1"/>
</dbReference>
<dbReference type="Pfam" id="PF03544">
    <property type="entry name" value="TonB_C"/>
    <property type="match status" value="1"/>
</dbReference>
<dbReference type="NCBIfam" id="TIGR01352">
    <property type="entry name" value="tonB_Cterm"/>
    <property type="match status" value="1"/>
</dbReference>
<dbReference type="InterPro" id="IPR037682">
    <property type="entry name" value="TonB_C"/>
</dbReference>
<evidence type="ECO:0000313" key="8">
    <source>
        <dbReference type="EMBL" id="QNP45523.1"/>
    </source>
</evidence>
<gene>
    <name evidence="8" type="ORF">H9L14_13325</name>
</gene>
<dbReference type="EMBL" id="CP060782">
    <property type="protein sequence ID" value="QNP45523.1"/>
    <property type="molecule type" value="Genomic_DNA"/>
</dbReference>
<protein>
    <submittedName>
        <fullName evidence="8">TonB family protein</fullName>
    </submittedName>
</protein>
<evidence type="ECO:0000256" key="5">
    <source>
        <dbReference type="SAM" id="MobiDB-lite"/>
    </source>
</evidence>
<feature type="domain" description="TonB C-terminal" evidence="7">
    <location>
        <begin position="131"/>
        <end position="222"/>
    </location>
</feature>
<dbReference type="Gene3D" id="3.30.1150.10">
    <property type="match status" value="1"/>
</dbReference>
<evidence type="ECO:0000256" key="4">
    <source>
        <dbReference type="ARBA" id="ARBA00023136"/>
    </source>
</evidence>
<feature type="transmembrane region" description="Helical" evidence="6">
    <location>
        <begin position="20"/>
        <end position="41"/>
    </location>
</feature>
<feature type="compositionally biased region" description="Polar residues" evidence="5">
    <location>
        <begin position="76"/>
        <end position="86"/>
    </location>
</feature>
<feature type="region of interest" description="Disordered" evidence="5">
    <location>
        <begin position="56"/>
        <end position="86"/>
    </location>
</feature>
<name>A0ABX6T8G0_9SPHN</name>
<evidence type="ECO:0000259" key="7">
    <source>
        <dbReference type="PROSITE" id="PS52015"/>
    </source>
</evidence>
<evidence type="ECO:0000256" key="2">
    <source>
        <dbReference type="ARBA" id="ARBA00022692"/>
    </source>
</evidence>
<organism evidence="8 9">
    <name type="scientific">Sphingomonas sediminicola</name>
    <dbReference type="NCBI Taxonomy" id="386874"/>
    <lineage>
        <taxon>Bacteria</taxon>
        <taxon>Pseudomonadati</taxon>
        <taxon>Pseudomonadota</taxon>
        <taxon>Alphaproteobacteria</taxon>
        <taxon>Sphingomonadales</taxon>
        <taxon>Sphingomonadaceae</taxon>
        <taxon>Sphingomonas</taxon>
    </lineage>
</organism>
<evidence type="ECO:0000256" key="3">
    <source>
        <dbReference type="ARBA" id="ARBA00022989"/>
    </source>
</evidence>
<proteinExistence type="predicted"/>
<dbReference type="InterPro" id="IPR006260">
    <property type="entry name" value="TonB/TolA_C"/>
</dbReference>
<evidence type="ECO:0000256" key="6">
    <source>
        <dbReference type="SAM" id="Phobius"/>
    </source>
</evidence>
<reference evidence="8 9" key="1">
    <citation type="submission" date="2020-08" db="EMBL/GenBank/DDBJ databases">
        <title>Genome sequence of Sphingomonas sediminicola KACC 15039T.</title>
        <authorList>
            <person name="Hyun D.-W."/>
            <person name="Bae J.-W."/>
        </authorList>
    </citation>
    <scope>NUCLEOTIDE SEQUENCE [LARGE SCALE GENOMIC DNA]</scope>
    <source>
        <strain evidence="8 9">KACC 15039</strain>
    </source>
</reference>
<accession>A0ABX6T8G0</accession>
<feature type="compositionally biased region" description="Pro residues" evidence="5">
    <location>
        <begin position="56"/>
        <end position="68"/>
    </location>
</feature>
<keyword evidence="2 6" id="KW-0812">Transmembrane</keyword>
<evidence type="ECO:0000256" key="1">
    <source>
        <dbReference type="ARBA" id="ARBA00004167"/>
    </source>
</evidence>
<keyword evidence="4 6" id="KW-0472">Membrane</keyword>
<evidence type="ECO:0000313" key="9">
    <source>
        <dbReference type="Proteomes" id="UP000516105"/>
    </source>
</evidence>
<dbReference type="SUPFAM" id="SSF74653">
    <property type="entry name" value="TolA/TonB C-terminal domain"/>
    <property type="match status" value="1"/>
</dbReference>
<sequence>MPVYADTSGFAAYRRHPNALLFIVGGHAVLIAAVMTAKLAVPPRIVDPPIIVRPIPIPPDPPPIPDPPATKETHQPPRSTPYQPSRTFPVPSLAGPTIDTTPIPQPDFGPIAGPNLDPGPTTTPISQPVRVGPRFATPELLIKPPYPADKQRLEEEATLRLKLAIDDRGRVTAVEPVGRVDRSFFEAARKHLIAYWRYKPATEDGRAVATTTVITLRFELQD</sequence>